<dbReference type="AlphaFoldDB" id="A0A6B3L533"/>
<dbReference type="RefSeq" id="WP_164364523.1">
    <property type="nucleotide sequence ID" value="NZ_CP066776.1"/>
</dbReference>
<sequence>MKLKELKELTAEELQKRSRELKEEMLNLRLQQGSEQLENTARIRTVRREIARVQTLLNEPKPAAGE</sequence>
<dbReference type="InterPro" id="IPR036049">
    <property type="entry name" value="Ribosomal_uL29_sf"/>
</dbReference>
<dbReference type="KEGG" id="soa:G3M56_004390"/>
<proteinExistence type="inferred from homology"/>
<protein>
    <recommendedName>
        <fullName evidence="4 5">Large ribosomal subunit protein uL29</fullName>
    </recommendedName>
</protein>
<dbReference type="Proteomes" id="UP000475117">
    <property type="component" value="Chromosome"/>
</dbReference>
<evidence type="ECO:0000313" key="6">
    <source>
        <dbReference type="EMBL" id="QQL45829.1"/>
    </source>
</evidence>
<dbReference type="GO" id="GO:0003735">
    <property type="term" value="F:structural constituent of ribosome"/>
    <property type="evidence" value="ECO:0007669"/>
    <property type="project" value="InterPro"/>
</dbReference>
<gene>
    <name evidence="5 6" type="primary">rpmC</name>
    <name evidence="6" type="ORF">G3M56_004390</name>
</gene>
<evidence type="ECO:0000256" key="3">
    <source>
        <dbReference type="ARBA" id="ARBA00023274"/>
    </source>
</evidence>
<keyword evidence="7" id="KW-1185">Reference proteome</keyword>
<dbReference type="NCBIfam" id="TIGR00012">
    <property type="entry name" value="L29"/>
    <property type="match status" value="1"/>
</dbReference>
<dbReference type="InterPro" id="IPR018254">
    <property type="entry name" value="Ribosomal_uL29_CS"/>
</dbReference>
<reference evidence="6 7" key="1">
    <citation type="submission" date="2020-12" db="EMBL/GenBank/DDBJ databases">
        <title>Sulforoseuscoccus oceanibium gen. nov., sp. nov., a representative of the phylum Verrucomicrobia with special cytoplasmic membrane, and proposal of Sulforoseuscoccusaceae fam. nov.</title>
        <authorList>
            <person name="Xi F."/>
        </authorList>
    </citation>
    <scope>NUCLEOTIDE SEQUENCE [LARGE SCALE GENOMIC DNA]</scope>
    <source>
        <strain evidence="6 7">T37</strain>
    </source>
</reference>
<evidence type="ECO:0000256" key="2">
    <source>
        <dbReference type="ARBA" id="ARBA00022980"/>
    </source>
</evidence>
<dbReference type="GO" id="GO:0022625">
    <property type="term" value="C:cytosolic large ribosomal subunit"/>
    <property type="evidence" value="ECO:0007669"/>
    <property type="project" value="TreeGrafter"/>
</dbReference>
<dbReference type="GO" id="GO:0006412">
    <property type="term" value="P:translation"/>
    <property type="evidence" value="ECO:0007669"/>
    <property type="project" value="UniProtKB-UniRule"/>
</dbReference>
<keyword evidence="3 5" id="KW-0687">Ribonucleoprotein</keyword>
<organism evidence="6 7">
    <name type="scientific">Sulfuriroseicoccus oceanibius</name>
    <dbReference type="NCBI Taxonomy" id="2707525"/>
    <lineage>
        <taxon>Bacteria</taxon>
        <taxon>Pseudomonadati</taxon>
        <taxon>Verrucomicrobiota</taxon>
        <taxon>Verrucomicrobiia</taxon>
        <taxon>Verrucomicrobiales</taxon>
        <taxon>Verrucomicrobiaceae</taxon>
        <taxon>Sulfuriroseicoccus</taxon>
    </lineage>
</organism>
<dbReference type="SUPFAM" id="SSF46561">
    <property type="entry name" value="Ribosomal protein L29 (L29p)"/>
    <property type="match status" value="1"/>
</dbReference>
<dbReference type="Pfam" id="PF00831">
    <property type="entry name" value="Ribosomal_L29"/>
    <property type="match status" value="1"/>
</dbReference>
<dbReference type="InterPro" id="IPR001854">
    <property type="entry name" value="Ribosomal_uL29"/>
</dbReference>
<dbReference type="PROSITE" id="PS00579">
    <property type="entry name" value="RIBOSOMAL_L29"/>
    <property type="match status" value="1"/>
</dbReference>
<comment type="similarity">
    <text evidence="1 5">Belongs to the universal ribosomal protein uL29 family.</text>
</comment>
<dbReference type="Gene3D" id="1.10.287.310">
    <property type="match status" value="1"/>
</dbReference>
<evidence type="ECO:0000313" key="7">
    <source>
        <dbReference type="Proteomes" id="UP000475117"/>
    </source>
</evidence>
<dbReference type="PANTHER" id="PTHR10916">
    <property type="entry name" value="60S RIBOSOMAL PROTEIN L35/50S RIBOSOMAL PROTEIN L29"/>
    <property type="match status" value="1"/>
</dbReference>
<dbReference type="HAMAP" id="MF_00374">
    <property type="entry name" value="Ribosomal_uL29"/>
    <property type="match status" value="1"/>
</dbReference>
<evidence type="ECO:0000256" key="1">
    <source>
        <dbReference type="ARBA" id="ARBA00009254"/>
    </source>
</evidence>
<dbReference type="FunFam" id="1.10.287.310:FF:000001">
    <property type="entry name" value="50S ribosomal protein L29"/>
    <property type="match status" value="1"/>
</dbReference>
<keyword evidence="2 5" id="KW-0689">Ribosomal protein</keyword>
<evidence type="ECO:0000256" key="5">
    <source>
        <dbReference type="HAMAP-Rule" id="MF_00374"/>
    </source>
</evidence>
<evidence type="ECO:0000256" key="4">
    <source>
        <dbReference type="ARBA" id="ARBA00035204"/>
    </source>
</evidence>
<dbReference type="InterPro" id="IPR050063">
    <property type="entry name" value="Ribosomal_protein_uL29"/>
</dbReference>
<name>A0A6B3L533_9BACT</name>
<dbReference type="EMBL" id="CP066776">
    <property type="protein sequence ID" value="QQL45829.1"/>
    <property type="molecule type" value="Genomic_DNA"/>
</dbReference>
<dbReference type="PANTHER" id="PTHR10916:SF0">
    <property type="entry name" value="LARGE RIBOSOMAL SUBUNIT PROTEIN UL29C"/>
    <property type="match status" value="1"/>
</dbReference>
<dbReference type="CDD" id="cd00427">
    <property type="entry name" value="Ribosomal_L29_HIP"/>
    <property type="match status" value="1"/>
</dbReference>
<accession>A0A6B3L533</accession>